<evidence type="ECO:0000256" key="6">
    <source>
        <dbReference type="ARBA" id="ARBA00066832"/>
    </source>
</evidence>
<evidence type="ECO:0000313" key="10">
    <source>
        <dbReference type="EMBL" id="SNT73277.1"/>
    </source>
</evidence>
<dbReference type="PROSITE" id="PS50206">
    <property type="entry name" value="RHODANESE_3"/>
    <property type="match status" value="2"/>
</dbReference>
<dbReference type="InterPro" id="IPR001763">
    <property type="entry name" value="Rhodanese-like_dom"/>
</dbReference>
<dbReference type="EC" id="2.8.1.2" evidence="6"/>
<dbReference type="OrthoDB" id="9781034at2"/>
<keyword evidence="4" id="KW-0677">Repeat</keyword>
<keyword evidence="3 10" id="KW-0808">Transferase</keyword>
<dbReference type="Pfam" id="PF00581">
    <property type="entry name" value="Rhodanese"/>
    <property type="match status" value="2"/>
</dbReference>
<dbReference type="Gene3D" id="3.40.250.10">
    <property type="entry name" value="Rhodanese-like domain"/>
    <property type="match status" value="2"/>
</dbReference>
<dbReference type="EMBL" id="FZQA01000003">
    <property type="protein sequence ID" value="SNT73277.1"/>
    <property type="molecule type" value="Genomic_DNA"/>
</dbReference>
<evidence type="ECO:0000256" key="5">
    <source>
        <dbReference type="ARBA" id="ARBA00051793"/>
    </source>
</evidence>
<dbReference type="GO" id="GO:0004792">
    <property type="term" value="F:thiosulfate-cyanide sulfurtransferase activity"/>
    <property type="evidence" value="ECO:0007669"/>
    <property type="project" value="InterPro"/>
</dbReference>
<dbReference type="FunFam" id="3.40.250.10:FF:000015">
    <property type="entry name" value="Sulfurtransferase"/>
    <property type="match status" value="1"/>
</dbReference>
<keyword evidence="10" id="KW-0670">Pyruvate</keyword>
<protein>
    <recommendedName>
        <fullName evidence="7">3-mercaptopyruvate sulfurtransferase</fullName>
        <ecNumber evidence="6">2.8.1.2</ecNumber>
    </recommendedName>
    <alternativeName>
        <fullName evidence="8">Rhodanese-like protein</fullName>
    </alternativeName>
</protein>
<dbReference type="CDD" id="cd01449">
    <property type="entry name" value="TST_Repeat_2"/>
    <property type="match status" value="1"/>
</dbReference>
<dbReference type="PANTHER" id="PTHR11364">
    <property type="entry name" value="THIOSULFATE SULFERTANSFERASE"/>
    <property type="match status" value="1"/>
</dbReference>
<dbReference type="InterPro" id="IPR045078">
    <property type="entry name" value="TST/MPST-like"/>
</dbReference>
<dbReference type="RefSeq" id="WP_089412156.1">
    <property type="nucleotide sequence ID" value="NZ_FZQA01000003.1"/>
</dbReference>
<dbReference type="GO" id="GO:0016784">
    <property type="term" value="F:3-mercaptopyruvate sulfurtransferase activity"/>
    <property type="evidence" value="ECO:0007669"/>
    <property type="project" value="UniProtKB-EC"/>
</dbReference>
<evidence type="ECO:0000256" key="1">
    <source>
        <dbReference type="ARBA" id="ARBA00004496"/>
    </source>
</evidence>
<evidence type="ECO:0000256" key="4">
    <source>
        <dbReference type="ARBA" id="ARBA00022737"/>
    </source>
</evidence>
<dbReference type="SMART" id="SM00450">
    <property type="entry name" value="RHOD"/>
    <property type="match status" value="2"/>
</dbReference>
<proteinExistence type="predicted"/>
<accession>A0A239PUA2</accession>
<dbReference type="PROSITE" id="PS00380">
    <property type="entry name" value="RHODANESE_1"/>
    <property type="match status" value="1"/>
</dbReference>
<keyword evidence="11" id="KW-1185">Reference proteome</keyword>
<evidence type="ECO:0000313" key="11">
    <source>
        <dbReference type="Proteomes" id="UP000198346"/>
    </source>
</evidence>
<evidence type="ECO:0000256" key="8">
    <source>
        <dbReference type="ARBA" id="ARBA00078354"/>
    </source>
</evidence>
<dbReference type="InterPro" id="IPR036873">
    <property type="entry name" value="Rhodanese-like_dom_sf"/>
</dbReference>
<gene>
    <name evidence="10" type="ORF">SAMN06297382_1675</name>
</gene>
<evidence type="ECO:0000256" key="7">
    <source>
        <dbReference type="ARBA" id="ARBA00070833"/>
    </source>
</evidence>
<dbReference type="NCBIfam" id="NF008557">
    <property type="entry name" value="PRK11493.1"/>
    <property type="match status" value="1"/>
</dbReference>
<dbReference type="AlphaFoldDB" id="A0A239PUA2"/>
<keyword evidence="2" id="KW-0963">Cytoplasm</keyword>
<feature type="domain" description="Rhodanese" evidence="9">
    <location>
        <begin position="164"/>
        <end position="278"/>
    </location>
</feature>
<evidence type="ECO:0000256" key="2">
    <source>
        <dbReference type="ARBA" id="ARBA00022490"/>
    </source>
</evidence>
<dbReference type="FunFam" id="3.40.250.10:FF:000001">
    <property type="entry name" value="Sulfurtransferase"/>
    <property type="match status" value="1"/>
</dbReference>
<dbReference type="InterPro" id="IPR001307">
    <property type="entry name" value="Thiosulphate_STrfase_CS"/>
</dbReference>
<feature type="domain" description="Rhodanese" evidence="9">
    <location>
        <begin position="18"/>
        <end position="134"/>
    </location>
</feature>
<name>A0A239PUA2_9PROT</name>
<dbReference type="Proteomes" id="UP000198346">
    <property type="component" value="Unassembled WGS sequence"/>
</dbReference>
<evidence type="ECO:0000256" key="3">
    <source>
        <dbReference type="ARBA" id="ARBA00022679"/>
    </source>
</evidence>
<dbReference type="GO" id="GO:0005737">
    <property type="term" value="C:cytoplasm"/>
    <property type="evidence" value="ECO:0007669"/>
    <property type="project" value="UniProtKB-SubCell"/>
</dbReference>
<reference evidence="10 11" key="1">
    <citation type="submission" date="2017-07" db="EMBL/GenBank/DDBJ databases">
        <authorList>
            <person name="Sun Z.S."/>
            <person name="Albrecht U."/>
            <person name="Echele G."/>
            <person name="Lee C.C."/>
        </authorList>
    </citation>
    <scope>NUCLEOTIDE SEQUENCE [LARGE SCALE GENOMIC DNA]</scope>
    <source>
        <strain evidence="10 11">CGMCC 1.12710</strain>
    </source>
</reference>
<comment type="subcellular location">
    <subcellularLocation>
        <location evidence="1">Cytoplasm</location>
    </subcellularLocation>
</comment>
<dbReference type="CDD" id="cd01448">
    <property type="entry name" value="TST_Repeat_1"/>
    <property type="match status" value="1"/>
</dbReference>
<dbReference type="SUPFAM" id="SSF52821">
    <property type="entry name" value="Rhodanese/Cell cycle control phosphatase"/>
    <property type="match status" value="2"/>
</dbReference>
<dbReference type="PANTHER" id="PTHR11364:SF27">
    <property type="entry name" value="SULFURTRANSFERASE"/>
    <property type="match status" value="1"/>
</dbReference>
<sequence>MDLPTPIVETNWLARHLGEPDLAVVDGSWRLPGQGHAREDYEKRHIPGAAFFDIDAIADRATPLPHMLPAPADFARAMETLGISSDDRVVVYDDAGLFSAARVWWTFRAMGHDAVAVLNGGLPKWIAEGRVLTDAPTRPRSGAFRARLRPELVRDAAAVRAALADGATLVLDARPAGRFEGRDPEPRAGLRFGHMPGAKNLPAGEIVNSDGTIKPPEALAALFEARGAIPGRPVITSCGSGVTAAILSLALARLGREAHGLYDGSWAEWGAADNDPALFPVVGASEPKERRG</sequence>
<organism evidence="10 11">
    <name type="scientific">Amphiplicatus metriothermophilus</name>
    <dbReference type="NCBI Taxonomy" id="1519374"/>
    <lineage>
        <taxon>Bacteria</taxon>
        <taxon>Pseudomonadati</taxon>
        <taxon>Pseudomonadota</taxon>
        <taxon>Alphaproteobacteria</taxon>
        <taxon>Parvularculales</taxon>
        <taxon>Parvularculaceae</taxon>
        <taxon>Amphiplicatus</taxon>
    </lineage>
</organism>
<comment type="catalytic activity">
    <reaction evidence="5">
        <text>2-oxo-3-sulfanylpropanoate + [thioredoxin]-dithiol = [thioredoxin]-disulfide + hydrogen sulfide + pyruvate + H(+)</text>
        <dbReference type="Rhea" id="RHEA:21740"/>
        <dbReference type="Rhea" id="RHEA-COMP:10698"/>
        <dbReference type="Rhea" id="RHEA-COMP:10700"/>
        <dbReference type="ChEBI" id="CHEBI:15361"/>
        <dbReference type="ChEBI" id="CHEBI:15378"/>
        <dbReference type="ChEBI" id="CHEBI:29919"/>
        <dbReference type="ChEBI" id="CHEBI:29950"/>
        <dbReference type="ChEBI" id="CHEBI:50058"/>
        <dbReference type="ChEBI" id="CHEBI:57678"/>
        <dbReference type="EC" id="2.8.1.2"/>
    </reaction>
    <physiologicalReaction direction="left-to-right" evidence="5">
        <dbReference type="Rhea" id="RHEA:21741"/>
    </physiologicalReaction>
</comment>
<evidence type="ECO:0000259" key="9">
    <source>
        <dbReference type="PROSITE" id="PS50206"/>
    </source>
</evidence>